<feature type="compositionally biased region" description="Low complexity" evidence="1">
    <location>
        <begin position="54"/>
        <end position="81"/>
    </location>
</feature>
<evidence type="ECO:0000256" key="1">
    <source>
        <dbReference type="SAM" id="MobiDB-lite"/>
    </source>
</evidence>
<organism evidence="3 4">
    <name type="scientific">candidate division WOR-1 bacterium RIFCSPHIGHO2_01_FULL_53_15</name>
    <dbReference type="NCBI Taxonomy" id="1802564"/>
    <lineage>
        <taxon>Bacteria</taxon>
        <taxon>Bacillati</taxon>
        <taxon>Saganbacteria</taxon>
    </lineage>
</organism>
<evidence type="ECO:0000259" key="2">
    <source>
        <dbReference type="Pfam" id="PF13290"/>
    </source>
</evidence>
<proteinExistence type="predicted"/>
<comment type="caution">
    <text evidence="3">The sequence shown here is derived from an EMBL/GenBank/DDBJ whole genome shotgun (WGS) entry which is preliminary data.</text>
</comment>
<feature type="domain" description="GH29D-like beta-sandwich" evidence="2">
    <location>
        <begin position="100"/>
        <end position="165"/>
    </location>
</feature>
<evidence type="ECO:0000313" key="4">
    <source>
        <dbReference type="Proteomes" id="UP000178724"/>
    </source>
</evidence>
<feature type="compositionally biased region" description="Low complexity" evidence="1">
    <location>
        <begin position="23"/>
        <end position="42"/>
    </location>
</feature>
<gene>
    <name evidence="3" type="ORF">A2625_03575</name>
</gene>
<dbReference type="EMBL" id="METM01000007">
    <property type="protein sequence ID" value="OGB90603.1"/>
    <property type="molecule type" value="Genomic_DNA"/>
</dbReference>
<protein>
    <recommendedName>
        <fullName evidence="2">GH29D-like beta-sandwich domain-containing protein</fullName>
    </recommendedName>
</protein>
<dbReference type="AlphaFoldDB" id="A0A1F4Q3K2"/>
<reference evidence="3 4" key="1">
    <citation type="journal article" date="2016" name="Nat. Commun.">
        <title>Thousands of microbial genomes shed light on interconnected biogeochemical processes in an aquifer system.</title>
        <authorList>
            <person name="Anantharaman K."/>
            <person name="Brown C.T."/>
            <person name="Hug L.A."/>
            <person name="Sharon I."/>
            <person name="Castelle C.J."/>
            <person name="Probst A.J."/>
            <person name="Thomas B.C."/>
            <person name="Singh A."/>
            <person name="Wilkins M.J."/>
            <person name="Karaoz U."/>
            <person name="Brodie E.L."/>
            <person name="Williams K.H."/>
            <person name="Hubbard S.S."/>
            <person name="Banfield J.F."/>
        </authorList>
    </citation>
    <scope>NUCLEOTIDE SEQUENCE [LARGE SCALE GENOMIC DNA]</scope>
</reference>
<dbReference type="Pfam" id="PF13290">
    <property type="entry name" value="CHB_HEX_C_1"/>
    <property type="match status" value="1"/>
</dbReference>
<evidence type="ECO:0000313" key="3">
    <source>
        <dbReference type="EMBL" id="OGB90603.1"/>
    </source>
</evidence>
<dbReference type="InterPro" id="IPR059177">
    <property type="entry name" value="GH29D-like_dom"/>
</dbReference>
<dbReference type="Proteomes" id="UP000178724">
    <property type="component" value="Unassembled WGS sequence"/>
</dbReference>
<accession>A0A1F4Q3K2</accession>
<feature type="region of interest" description="Disordered" evidence="1">
    <location>
        <begin position="19"/>
        <end position="81"/>
    </location>
</feature>
<name>A0A1F4Q3K2_UNCSA</name>
<sequence length="178" mass="17589">MLFVACLLIITAGGCGQKVDDPTASGGSATSTTTSSSTTSTAGEGGVSVPLIPGATTTTTLPGATTTTTLPGATTTTTTTTASSTTTTLATVATPAFSPSPGSFEADSLTITIECSTAGASIYYTLDGSTPSAASTLYSGPFTIDVSKTIKALAAKTGLIDSAVASGRYDLYWWALKL</sequence>